<dbReference type="OrthoDB" id="10580536at2759"/>
<organism evidence="1 2">
    <name type="scientific">Trichomonas vaginalis (strain ATCC PRA-98 / G3)</name>
    <dbReference type="NCBI Taxonomy" id="412133"/>
    <lineage>
        <taxon>Eukaryota</taxon>
        <taxon>Metamonada</taxon>
        <taxon>Parabasalia</taxon>
        <taxon>Trichomonadida</taxon>
        <taxon>Trichomonadidae</taxon>
        <taxon>Trichomonas</taxon>
    </lineage>
</organism>
<dbReference type="PANTHER" id="PTHR21373:SF0">
    <property type="entry name" value="N-ALPHA-ACETYLTRANSFERASE 35, NATC AUXILIARY SUBUNIT"/>
    <property type="match status" value="1"/>
</dbReference>
<evidence type="ECO:0000313" key="2">
    <source>
        <dbReference type="Proteomes" id="UP000001542"/>
    </source>
</evidence>
<dbReference type="KEGG" id="tva:4759688"/>
<dbReference type="PANTHER" id="PTHR21373">
    <property type="entry name" value="GLUCOSE REPRESSIBLE PROTEIN MAK10"/>
    <property type="match status" value="1"/>
</dbReference>
<dbReference type="VEuPathDB" id="TrichDB:TVAGG3_0816810"/>
<keyword evidence="2" id="KW-1185">Reference proteome</keyword>
<dbReference type="Proteomes" id="UP000001542">
    <property type="component" value="Unassembled WGS sequence"/>
</dbReference>
<reference evidence="1" key="2">
    <citation type="journal article" date="2007" name="Science">
        <title>Draft genome sequence of the sexually transmitted pathogen Trichomonas vaginalis.</title>
        <authorList>
            <person name="Carlton J.M."/>
            <person name="Hirt R.P."/>
            <person name="Silva J.C."/>
            <person name="Delcher A.L."/>
            <person name="Schatz M."/>
            <person name="Zhao Q."/>
            <person name="Wortman J.R."/>
            <person name="Bidwell S.L."/>
            <person name="Alsmark U.C.M."/>
            <person name="Besteiro S."/>
            <person name="Sicheritz-Ponten T."/>
            <person name="Noel C.J."/>
            <person name="Dacks J.B."/>
            <person name="Foster P.G."/>
            <person name="Simillion C."/>
            <person name="Van de Peer Y."/>
            <person name="Miranda-Saavedra D."/>
            <person name="Barton G.J."/>
            <person name="Westrop G.D."/>
            <person name="Mueller S."/>
            <person name="Dessi D."/>
            <person name="Fiori P.L."/>
            <person name="Ren Q."/>
            <person name="Paulsen I."/>
            <person name="Zhang H."/>
            <person name="Bastida-Corcuera F.D."/>
            <person name="Simoes-Barbosa A."/>
            <person name="Brown M.T."/>
            <person name="Hayes R.D."/>
            <person name="Mukherjee M."/>
            <person name="Okumura C.Y."/>
            <person name="Schneider R."/>
            <person name="Smith A.J."/>
            <person name="Vanacova S."/>
            <person name="Villalvazo M."/>
            <person name="Haas B.J."/>
            <person name="Pertea M."/>
            <person name="Feldblyum T.V."/>
            <person name="Utterback T.R."/>
            <person name="Shu C.L."/>
            <person name="Osoegawa K."/>
            <person name="de Jong P.J."/>
            <person name="Hrdy I."/>
            <person name="Horvathova L."/>
            <person name="Zubacova Z."/>
            <person name="Dolezal P."/>
            <person name="Malik S.B."/>
            <person name="Logsdon J.M. Jr."/>
            <person name="Henze K."/>
            <person name="Gupta A."/>
            <person name="Wang C.C."/>
            <person name="Dunne R.L."/>
            <person name="Upcroft J.A."/>
            <person name="Upcroft P."/>
            <person name="White O."/>
            <person name="Salzberg S.L."/>
            <person name="Tang P."/>
            <person name="Chiu C.-H."/>
            <person name="Lee Y.-S."/>
            <person name="Embley T.M."/>
            <person name="Coombs G.H."/>
            <person name="Mottram J.C."/>
            <person name="Tachezy J."/>
            <person name="Fraser-Liggett C.M."/>
            <person name="Johnson P.J."/>
        </authorList>
    </citation>
    <scope>NUCLEOTIDE SEQUENCE [LARGE SCALE GENOMIC DNA]</scope>
    <source>
        <strain evidence="1">G3</strain>
    </source>
</reference>
<dbReference type="RefSeq" id="XP_001330429.1">
    <property type="nucleotide sequence ID" value="XM_001330394.1"/>
</dbReference>
<dbReference type="EMBL" id="DS113555">
    <property type="protein sequence ID" value="EAY01859.1"/>
    <property type="molecule type" value="Genomic_DNA"/>
</dbReference>
<accession>A2EZT7</accession>
<dbReference type="SMR" id="A2EZT7"/>
<sequence length="631" mass="73001">MWAEIPTDTFKQCQDKMKFDDFIFTDNMVAYDSMSALHVDMPKIDCHHMAKGVYTLEELIASGFPLPEEEFSYDEIRKICGYYLDTIVARLDGHTVYQTTLLSVYAHKEYPLKNELLKATILSFIALSNEIENFANKTIPENYNFWAQCQTFNEVAHPYNFDEINDLLQKFKGNAEIADIIDFLQFIVNFAIYLSKFPEMKFPEMPKLPELSEAIGFTQILHLRDLPTRAPPTKLQILPHEKSLERFKQNVALIQELTAIPFPTTFADAITQASAWSLKNFEAPIFPRIVRLKQAILLKDEPDTFYGVKYIDFLKKELTQFNTPESCYANKDFKQILNHIYYIMCQSMRAFWMPNAFTQFVFHKSLFPIWGRLQNNNLAVETSISHPKPKVRSLAHENYLKTTVATWGQIIAATFSIEYVKQFIASDVMIPDDYAFLSLVLSQAYGTWADALEKKRTTDAIYAVMQHRGPKHNSIITNEDVDRKIAPESVEIMKYKALSELWNATFFGLRHSICCGGFKGKQAEFFNYVKVYEERLRYINKMREINLMNHEQYKYLMSGQSNTLDDATKKYITARPFIKKAADANTDKSQEAYYKAMMLGSVMAPMNLGKRKTETIKFTITDDMLPSFSLA</sequence>
<evidence type="ECO:0000313" key="1">
    <source>
        <dbReference type="EMBL" id="EAY01859.1"/>
    </source>
</evidence>
<reference evidence="1" key="1">
    <citation type="submission" date="2006-10" db="EMBL/GenBank/DDBJ databases">
        <authorList>
            <person name="Amadeo P."/>
            <person name="Zhao Q."/>
            <person name="Wortman J."/>
            <person name="Fraser-Liggett C."/>
            <person name="Carlton J."/>
        </authorList>
    </citation>
    <scope>NUCLEOTIDE SEQUENCE</scope>
    <source>
        <strain evidence="1">G3</strain>
    </source>
</reference>
<dbReference type="InParanoid" id="A2EZT7"/>
<dbReference type="GO" id="GO:0031417">
    <property type="term" value="C:NatC complex"/>
    <property type="evidence" value="ECO:0000318"/>
    <property type="project" value="GO_Central"/>
</dbReference>
<proteinExistence type="predicted"/>
<name>A2EZT7_TRIV3</name>
<dbReference type="AlphaFoldDB" id="A2EZT7"/>
<dbReference type="VEuPathDB" id="TrichDB:TVAG_003140"/>
<dbReference type="InterPro" id="IPR007244">
    <property type="entry name" value="Naa35_N"/>
</dbReference>
<protein>
    <submittedName>
        <fullName evidence="1">Uncharacterized protein</fullName>
    </submittedName>
</protein>
<gene>
    <name evidence="1" type="ORF">TVAG_003140</name>
</gene>